<dbReference type="AlphaFoldDB" id="A0A1Y3UGQ9"/>
<name>A0A1Y3UGQ9_9ACTN</name>
<dbReference type="Pfam" id="PF09719">
    <property type="entry name" value="C_GCAxxG_C_C"/>
    <property type="match status" value="1"/>
</dbReference>
<protein>
    <recommendedName>
        <fullName evidence="3">C_GCAxxG_C_C family protein</fullName>
    </recommendedName>
</protein>
<dbReference type="Proteomes" id="UP000196560">
    <property type="component" value="Unassembled WGS sequence"/>
</dbReference>
<comment type="caution">
    <text evidence="1">The sequence shown here is derived from an EMBL/GenBank/DDBJ whole genome shotgun (WGS) entry which is preliminary data.</text>
</comment>
<evidence type="ECO:0000313" key="2">
    <source>
        <dbReference type="Proteomes" id="UP000196560"/>
    </source>
</evidence>
<dbReference type="EMBL" id="NFHO01000001">
    <property type="protein sequence ID" value="OUN44570.1"/>
    <property type="molecule type" value="Genomic_DNA"/>
</dbReference>
<dbReference type="NCBIfam" id="TIGR01909">
    <property type="entry name" value="C_GCAxxG_C_C"/>
    <property type="match status" value="1"/>
</dbReference>
<reference evidence="2" key="1">
    <citation type="submission" date="2017-04" db="EMBL/GenBank/DDBJ databases">
        <title>Function of individual gut microbiota members based on whole genome sequencing of pure cultures obtained from chicken caecum.</title>
        <authorList>
            <person name="Medvecky M."/>
            <person name="Cejkova D."/>
            <person name="Polansky O."/>
            <person name="Karasova D."/>
            <person name="Kubasova T."/>
            <person name="Cizek A."/>
            <person name="Rychlik I."/>
        </authorList>
    </citation>
    <scope>NUCLEOTIDE SEQUENCE [LARGE SCALE GENOMIC DNA]</scope>
    <source>
        <strain evidence="2">An70</strain>
    </source>
</reference>
<dbReference type="InterPro" id="IPR010181">
    <property type="entry name" value="CGCAxxGCC_motif"/>
</dbReference>
<proteinExistence type="predicted"/>
<organism evidence="1 2">
    <name type="scientific">Enorma massiliensis</name>
    <dbReference type="NCBI Taxonomy" id="1472761"/>
    <lineage>
        <taxon>Bacteria</taxon>
        <taxon>Bacillati</taxon>
        <taxon>Actinomycetota</taxon>
        <taxon>Coriobacteriia</taxon>
        <taxon>Coriobacteriales</taxon>
        <taxon>Coriobacteriaceae</taxon>
        <taxon>Enorma</taxon>
    </lineage>
</organism>
<dbReference type="STRING" id="1118060.GCA_000311845_00878"/>
<gene>
    <name evidence="1" type="ORF">B5G21_01145</name>
</gene>
<dbReference type="eggNOG" id="COG1433">
    <property type="taxonomic scope" value="Bacteria"/>
</dbReference>
<sequence length="154" mass="15736">MPSCDLTTRSDELAARAVALRAERGYNCAQAVACALAPEIGADTEACYVLSEGFGGGMGGHTETCGAISGGVMALGQVSSGGTALSGTTKKRTYELTRELVERFGAKNGSTICCELKGTGCEHGPLRSCPGCIEDAVKITAEIITRQSAPENAA</sequence>
<keyword evidence="2" id="KW-1185">Reference proteome</keyword>
<evidence type="ECO:0000313" key="1">
    <source>
        <dbReference type="EMBL" id="OUN44570.1"/>
    </source>
</evidence>
<dbReference type="RefSeq" id="WP_087185674.1">
    <property type="nucleotide sequence ID" value="NZ_NFHO01000001.1"/>
</dbReference>
<evidence type="ECO:0008006" key="3">
    <source>
        <dbReference type="Google" id="ProtNLM"/>
    </source>
</evidence>
<accession>A0A1Y3UGQ9</accession>